<accession>A0A133XEU8</accession>
<keyword evidence="10 23" id="KW-0479">Metal-binding</keyword>
<keyword evidence="14 23" id="KW-0460">Magnesium</keyword>
<evidence type="ECO:0000256" key="19">
    <source>
        <dbReference type="ARBA" id="ARBA00023264"/>
    </source>
</evidence>
<dbReference type="EC" id="2.7.1.107" evidence="3 24"/>
<feature type="binding site" evidence="22">
    <location>
        <position position="94"/>
    </location>
    <ligand>
        <name>ATP</name>
        <dbReference type="ChEBI" id="CHEBI:30616"/>
    </ligand>
</feature>
<evidence type="ECO:0000256" key="4">
    <source>
        <dbReference type="ARBA" id="ARBA00017575"/>
    </source>
</evidence>
<evidence type="ECO:0000256" key="23">
    <source>
        <dbReference type="PIRSR" id="PIRSR600829-4"/>
    </source>
</evidence>
<feature type="active site" description="Proton acceptor" evidence="20">
    <location>
        <position position="87"/>
    </location>
</feature>
<dbReference type="InterPro" id="IPR036945">
    <property type="entry name" value="DAGK_sf"/>
</dbReference>
<sequence>MHEAKPPELGLDPSQESPFKGKTGLRRVWNAFNYSIAGLKAAYLCEDAFRQEVWLAVLLIPAALLLPVPWLGRGLMIASVLLVLVVELLNSAIEAVVDRVSLENHRLAKRAKDIGSAAVLVALLTVLAVWACVLLEAA</sequence>
<evidence type="ECO:0000256" key="9">
    <source>
        <dbReference type="ARBA" id="ARBA00022692"/>
    </source>
</evidence>
<evidence type="ECO:0000256" key="21">
    <source>
        <dbReference type="PIRSR" id="PIRSR600829-2"/>
    </source>
</evidence>
<feature type="binding site" evidence="22">
    <location>
        <begin position="103"/>
        <end position="105"/>
    </location>
    <ligand>
        <name>ATP</name>
        <dbReference type="ChEBI" id="CHEBI:30616"/>
    </ligand>
</feature>
<dbReference type="EMBL" id="LODL01000035">
    <property type="protein sequence ID" value="KXB29490.1"/>
    <property type="molecule type" value="Genomic_DNA"/>
</dbReference>
<evidence type="ECO:0000256" key="1">
    <source>
        <dbReference type="ARBA" id="ARBA00004429"/>
    </source>
</evidence>
<name>A0A133XEU8_9RHOO</name>
<comment type="similarity">
    <text evidence="2 24">Belongs to the bacterial diacylglycerol kinase family.</text>
</comment>
<feature type="binding site" evidence="21">
    <location>
        <position position="27"/>
    </location>
    <ligand>
        <name>substrate</name>
    </ligand>
</feature>
<dbReference type="PANTHER" id="PTHR34299">
    <property type="entry name" value="DIACYLGLYCEROL KINASE"/>
    <property type="match status" value="1"/>
</dbReference>
<evidence type="ECO:0000256" key="5">
    <source>
        <dbReference type="ARBA" id="ARBA00022475"/>
    </source>
</evidence>
<comment type="catalytic activity">
    <reaction evidence="24">
        <text>a 1,2-diacyl-sn-glycerol + ATP = a 1,2-diacyl-sn-glycero-3-phosphate + ADP + H(+)</text>
        <dbReference type="Rhea" id="RHEA:10272"/>
        <dbReference type="ChEBI" id="CHEBI:15378"/>
        <dbReference type="ChEBI" id="CHEBI:17815"/>
        <dbReference type="ChEBI" id="CHEBI:30616"/>
        <dbReference type="ChEBI" id="CHEBI:58608"/>
        <dbReference type="ChEBI" id="CHEBI:456216"/>
        <dbReference type="EC" id="2.7.1.107"/>
    </reaction>
</comment>
<evidence type="ECO:0000256" key="14">
    <source>
        <dbReference type="ARBA" id="ARBA00022842"/>
    </source>
</evidence>
<dbReference type="InterPro" id="IPR000829">
    <property type="entry name" value="DAGK"/>
</dbReference>
<dbReference type="GO" id="GO:0005886">
    <property type="term" value="C:plasma membrane"/>
    <property type="evidence" value="ECO:0007669"/>
    <property type="project" value="UniProtKB-SubCell"/>
</dbReference>
<feature type="binding site" evidence="21">
    <location>
        <position position="73"/>
    </location>
    <ligand>
        <name>substrate</name>
    </ligand>
</feature>
<keyword evidence="17 24" id="KW-0472">Membrane</keyword>
<feature type="transmembrane region" description="Helical" evidence="24">
    <location>
        <begin position="117"/>
        <end position="137"/>
    </location>
</feature>
<evidence type="ECO:0000256" key="10">
    <source>
        <dbReference type="ARBA" id="ARBA00022723"/>
    </source>
</evidence>
<evidence type="ECO:0000256" key="7">
    <source>
        <dbReference type="ARBA" id="ARBA00022519"/>
    </source>
</evidence>
<feature type="binding site" evidence="23">
    <location>
        <position position="94"/>
    </location>
    <ligand>
        <name>a divalent metal cation</name>
        <dbReference type="ChEBI" id="CHEBI:60240"/>
    </ligand>
</feature>
<dbReference type="GO" id="GO:0046872">
    <property type="term" value="F:metal ion binding"/>
    <property type="evidence" value="ECO:0007669"/>
    <property type="project" value="UniProtKB-KW"/>
</dbReference>
<keyword evidence="9 24" id="KW-0812">Transmembrane</keyword>
<dbReference type="PROSITE" id="PS01069">
    <property type="entry name" value="DAGK_PROKAR"/>
    <property type="match status" value="1"/>
</dbReference>
<protein>
    <recommendedName>
        <fullName evidence="4 24">Diacylglycerol kinase</fullName>
        <ecNumber evidence="3 24">2.7.1.107</ecNumber>
    </recommendedName>
</protein>
<evidence type="ECO:0000256" key="13">
    <source>
        <dbReference type="ARBA" id="ARBA00022840"/>
    </source>
</evidence>
<feature type="binding site" evidence="21">
    <location>
        <begin position="48"/>
        <end position="52"/>
    </location>
    <ligand>
        <name>substrate</name>
    </ligand>
</feature>
<dbReference type="PANTHER" id="PTHR34299:SF1">
    <property type="entry name" value="DIACYLGLYCEROL KINASE"/>
    <property type="match status" value="1"/>
</dbReference>
<evidence type="ECO:0000256" key="17">
    <source>
        <dbReference type="ARBA" id="ARBA00023136"/>
    </source>
</evidence>
<dbReference type="InterPro" id="IPR033718">
    <property type="entry name" value="DAGK_prok"/>
</dbReference>
<keyword evidence="7 24" id="KW-0997">Cell inner membrane</keyword>
<dbReference type="Pfam" id="PF01219">
    <property type="entry name" value="DAGK_prokar"/>
    <property type="match status" value="1"/>
</dbReference>
<feature type="binding site" evidence="21">
    <location>
        <position position="87"/>
    </location>
    <ligand>
        <name>substrate</name>
    </ligand>
</feature>
<evidence type="ECO:0000256" key="20">
    <source>
        <dbReference type="PIRSR" id="PIRSR600829-1"/>
    </source>
</evidence>
<evidence type="ECO:0000256" key="24">
    <source>
        <dbReference type="RuleBase" id="RU363065"/>
    </source>
</evidence>
<feature type="binding site" evidence="22">
    <location>
        <position position="46"/>
    </location>
    <ligand>
        <name>ATP</name>
        <dbReference type="ChEBI" id="CHEBI:30616"/>
    </ligand>
</feature>
<keyword evidence="5" id="KW-1003">Cell membrane</keyword>
<evidence type="ECO:0000256" key="3">
    <source>
        <dbReference type="ARBA" id="ARBA00012133"/>
    </source>
</evidence>
<dbReference type="Proteomes" id="UP000070186">
    <property type="component" value="Unassembled WGS sequence"/>
</dbReference>
<comment type="subcellular location">
    <subcellularLocation>
        <location evidence="1 24">Cell inner membrane</location>
        <topology evidence="1 24">Multi-pass membrane protein</topology>
    </subcellularLocation>
</comment>
<gene>
    <name evidence="25" type="ORF">AT959_16200</name>
</gene>
<evidence type="ECO:0000256" key="15">
    <source>
        <dbReference type="ARBA" id="ARBA00022989"/>
    </source>
</evidence>
<dbReference type="STRING" id="281362.AT959_16200"/>
<evidence type="ECO:0000256" key="8">
    <source>
        <dbReference type="ARBA" id="ARBA00022679"/>
    </source>
</evidence>
<feature type="binding site" evidence="22">
    <location>
        <begin position="112"/>
        <end position="113"/>
    </location>
    <ligand>
        <name>ATP</name>
        <dbReference type="ChEBI" id="CHEBI:30616"/>
    </ligand>
</feature>
<feature type="binding site" evidence="21">
    <location>
        <position position="116"/>
    </location>
    <ligand>
        <name>substrate</name>
    </ligand>
</feature>
<comment type="function">
    <text evidence="24">Catalyzes the ATP-dependent phosphorylation of sn-l,2-diacylglycerol (DAG) to phosphatidic acid. Involved in the recycling of diacylglycerol produced as a by-product during membrane-derived oligosaccharide (MDO) biosynthesis.</text>
</comment>
<reference evidence="25 26" key="1">
    <citation type="submission" date="2015-12" db="EMBL/GenBank/DDBJ databases">
        <title>Nitrous oxide reduction kinetics distinguish bacteria harboring typical versus atypical NosZ.</title>
        <authorList>
            <person name="Yoon S."/>
            <person name="Nissen S."/>
            <person name="Park D."/>
            <person name="Sanford R.A."/>
            <person name="Loeffler F.E."/>
        </authorList>
    </citation>
    <scope>NUCLEOTIDE SEQUENCE [LARGE SCALE GENOMIC DNA]</scope>
    <source>
        <strain evidence="25 26">ATCC BAA-841</strain>
    </source>
</reference>
<feature type="transmembrane region" description="Helical" evidence="24">
    <location>
        <begin position="76"/>
        <end position="97"/>
    </location>
</feature>
<dbReference type="GO" id="GO:0006654">
    <property type="term" value="P:phosphatidic acid biosynthetic process"/>
    <property type="evidence" value="ECO:0007669"/>
    <property type="project" value="InterPro"/>
</dbReference>
<feature type="binding site" evidence="23">
    <location>
        <position position="46"/>
    </location>
    <ligand>
        <name>a divalent metal cation</name>
        <dbReference type="ChEBI" id="CHEBI:60240"/>
    </ligand>
</feature>
<evidence type="ECO:0000256" key="11">
    <source>
        <dbReference type="ARBA" id="ARBA00022741"/>
    </source>
</evidence>
<comment type="caution">
    <text evidence="25">The sequence shown here is derived from an EMBL/GenBank/DDBJ whole genome shotgun (WGS) entry which is preliminary data.</text>
</comment>
<organism evidence="25 26">
    <name type="scientific">Dechloromonas denitrificans</name>
    <dbReference type="NCBI Taxonomy" id="281362"/>
    <lineage>
        <taxon>Bacteria</taxon>
        <taxon>Pseudomonadati</taxon>
        <taxon>Pseudomonadota</taxon>
        <taxon>Betaproteobacteria</taxon>
        <taxon>Rhodocyclales</taxon>
        <taxon>Azonexaceae</taxon>
        <taxon>Dechloromonas</taxon>
    </lineage>
</organism>
<keyword evidence="6" id="KW-0444">Lipid biosynthesis</keyword>
<evidence type="ECO:0000256" key="2">
    <source>
        <dbReference type="ARBA" id="ARBA00005967"/>
    </source>
</evidence>
<dbReference type="Gene3D" id="1.10.287.3610">
    <property type="match status" value="1"/>
</dbReference>
<keyword evidence="11 22" id="KW-0547">Nucleotide-binding</keyword>
<dbReference type="AlphaFoldDB" id="A0A133XEU8"/>
<evidence type="ECO:0000313" key="25">
    <source>
        <dbReference type="EMBL" id="KXB29490.1"/>
    </source>
</evidence>
<feature type="transmembrane region" description="Helical" evidence="24">
    <location>
        <begin position="53"/>
        <end position="70"/>
    </location>
</feature>
<feature type="binding site" evidence="22">
    <location>
        <position position="34"/>
    </location>
    <ligand>
        <name>ATP</name>
        <dbReference type="ChEBI" id="CHEBI:30616"/>
    </ligand>
</feature>
<proteinExistence type="inferred from homology"/>
<comment type="cofactor">
    <cofactor evidence="23">
        <name>Mg(2+)</name>
        <dbReference type="ChEBI" id="CHEBI:18420"/>
    </cofactor>
    <text evidence="23">Mn(2+), Zn(2+), Cd(2+) and Co(2+) support activity to lesser extents.</text>
</comment>
<evidence type="ECO:0000313" key="26">
    <source>
        <dbReference type="Proteomes" id="UP000070186"/>
    </source>
</evidence>
<feature type="binding site" evidence="22">
    <location>
        <position position="27"/>
    </location>
    <ligand>
        <name>ATP</name>
        <dbReference type="ChEBI" id="CHEBI:30616"/>
    </ligand>
</feature>
<evidence type="ECO:0000256" key="18">
    <source>
        <dbReference type="ARBA" id="ARBA00023209"/>
    </source>
</evidence>
<keyword evidence="13 22" id="KW-0067">ATP-binding</keyword>
<dbReference type="RefSeq" id="WP_066885212.1">
    <property type="nucleotide sequence ID" value="NZ_LODL01000035.1"/>
</dbReference>
<keyword evidence="18" id="KW-0594">Phospholipid biosynthesis</keyword>
<keyword evidence="15 24" id="KW-1133">Transmembrane helix</keyword>
<keyword evidence="19 24" id="KW-1208">Phospholipid metabolism</keyword>
<dbReference type="CDD" id="cd14264">
    <property type="entry name" value="DAGK_IM"/>
    <property type="match status" value="1"/>
</dbReference>
<keyword evidence="16 24" id="KW-0443">Lipid metabolism</keyword>
<keyword evidence="26" id="KW-1185">Reference proteome</keyword>
<evidence type="ECO:0000256" key="22">
    <source>
        <dbReference type="PIRSR" id="PIRSR600829-3"/>
    </source>
</evidence>
<keyword evidence="12 24" id="KW-0418">Kinase</keyword>
<evidence type="ECO:0000256" key="16">
    <source>
        <dbReference type="ARBA" id="ARBA00023098"/>
    </source>
</evidence>
<keyword evidence="8 24" id="KW-0808">Transferase</keyword>
<evidence type="ECO:0000256" key="6">
    <source>
        <dbReference type="ARBA" id="ARBA00022516"/>
    </source>
</evidence>
<dbReference type="GO" id="GO:0004143">
    <property type="term" value="F:ATP-dependent diacylglycerol kinase activity"/>
    <property type="evidence" value="ECO:0007669"/>
    <property type="project" value="UniProtKB-EC"/>
</dbReference>
<evidence type="ECO:0000256" key="12">
    <source>
        <dbReference type="ARBA" id="ARBA00022777"/>
    </source>
</evidence>
<dbReference type="GO" id="GO:0005524">
    <property type="term" value="F:ATP binding"/>
    <property type="evidence" value="ECO:0007669"/>
    <property type="project" value="UniProtKB-KW"/>
</dbReference>